<organism evidence="1 2">
    <name type="scientific">Spirosoma profusum</name>
    <dbReference type="NCBI Taxonomy" id="2771354"/>
    <lineage>
        <taxon>Bacteria</taxon>
        <taxon>Pseudomonadati</taxon>
        <taxon>Bacteroidota</taxon>
        <taxon>Cytophagia</taxon>
        <taxon>Cytophagales</taxon>
        <taxon>Cytophagaceae</taxon>
        <taxon>Spirosoma</taxon>
    </lineage>
</organism>
<keyword evidence="2" id="KW-1185">Reference proteome</keyword>
<comment type="caution">
    <text evidence="1">The sequence shown here is derived from an EMBL/GenBank/DDBJ whole genome shotgun (WGS) entry which is preliminary data.</text>
</comment>
<dbReference type="AlphaFoldDB" id="A0A927AS00"/>
<evidence type="ECO:0000313" key="2">
    <source>
        <dbReference type="Proteomes" id="UP000598820"/>
    </source>
</evidence>
<evidence type="ECO:0000313" key="1">
    <source>
        <dbReference type="EMBL" id="MBD2700485.1"/>
    </source>
</evidence>
<protein>
    <submittedName>
        <fullName evidence="1">Uncharacterized protein</fullName>
    </submittedName>
</protein>
<reference evidence="1" key="1">
    <citation type="submission" date="2020-09" db="EMBL/GenBank/DDBJ databases">
        <authorList>
            <person name="Kim M.K."/>
        </authorList>
    </citation>
    <scope>NUCLEOTIDE SEQUENCE</scope>
    <source>
        <strain evidence="1">BT702</strain>
    </source>
</reference>
<gene>
    <name evidence="1" type="ORF">IC229_07555</name>
</gene>
<name>A0A927AS00_9BACT</name>
<proteinExistence type="predicted"/>
<accession>A0A927AS00</accession>
<sequence>MYADFLPSLNPNAYVGLNTFRTAVLFNPASSAAGRSGCGDTGILRRAIF</sequence>
<dbReference type="EMBL" id="JACWZY010000004">
    <property type="protein sequence ID" value="MBD2700485.1"/>
    <property type="molecule type" value="Genomic_DNA"/>
</dbReference>
<dbReference type="Proteomes" id="UP000598820">
    <property type="component" value="Unassembled WGS sequence"/>
</dbReference>